<keyword evidence="4" id="KW-0804">Transcription</keyword>
<name>A0A2U1MTF5_ARTAN</name>
<sequence length="267" mass="30672">MRRHLPHVIPALPSQLPHVIPTLPSGGSPSACNSYRRVDGGLRNDAFIHEQKIPKNFTEEHREKILLNDVTLIVSDDKAWPFGLMVSCDGNIWLQKGWPEFAQHYRLKIGHLLLFKHLGKSVFHVRIFKERFSAPIKSHKPAKENDPSFQETKGKSKTDLSSENRDKHRPTNYKALEAAKAFMADNPNSYILEITASYTRTSGLMSNGRKWGPIKCKAYNKYNYGRMYGDNLKKFRDENRLVVGDACVFELINEVEHVLKVTIFRVR</sequence>
<evidence type="ECO:0000256" key="3">
    <source>
        <dbReference type="ARBA" id="ARBA00023125"/>
    </source>
</evidence>
<evidence type="ECO:0000313" key="8">
    <source>
        <dbReference type="EMBL" id="PWA64545.1"/>
    </source>
</evidence>
<dbReference type="Proteomes" id="UP000245207">
    <property type="component" value="Unassembled WGS sequence"/>
</dbReference>
<evidence type="ECO:0000256" key="2">
    <source>
        <dbReference type="ARBA" id="ARBA00023015"/>
    </source>
</evidence>
<dbReference type="PROSITE" id="PS50863">
    <property type="entry name" value="B3"/>
    <property type="match status" value="1"/>
</dbReference>
<reference evidence="8 9" key="1">
    <citation type="journal article" date="2018" name="Mol. Plant">
        <title>The genome of Artemisia annua provides insight into the evolution of Asteraceae family and artemisinin biosynthesis.</title>
        <authorList>
            <person name="Shen Q."/>
            <person name="Zhang L."/>
            <person name="Liao Z."/>
            <person name="Wang S."/>
            <person name="Yan T."/>
            <person name="Shi P."/>
            <person name="Liu M."/>
            <person name="Fu X."/>
            <person name="Pan Q."/>
            <person name="Wang Y."/>
            <person name="Lv Z."/>
            <person name="Lu X."/>
            <person name="Zhang F."/>
            <person name="Jiang W."/>
            <person name="Ma Y."/>
            <person name="Chen M."/>
            <person name="Hao X."/>
            <person name="Li L."/>
            <person name="Tang Y."/>
            <person name="Lv G."/>
            <person name="Zhou Y."/>
            <person name="Sun X."/>
            <person name="Brodelius P.E."/>
            <person name="Rose J.K.C."/>
            <person name="Tang K."/>
        </authorList>
    </citation>
    <scope>NUCLEOTIDE SEQUENCE [LARGE SCALE GENOMIC DNA]</scope>
    <source>
        <strain evidence="9">cv. Huhao1</strain>
        <tissue evidence="8">Leaf</tissue>
    </source>
</reference>
<evidence type="ECO:0000313" key="9">
    <source>
        <dbReference type="Proteomes" id="UP000245207"/>
    </source>
</evidence>
<gene>
    <name evidence="8" type="ORF">CTI12_AA343490</name>
</gene>
<feature type="domain" description="TF-B3" evidence="7">
    <location>
        <begin position="53"/>
        <end position="131"/>
    </location>
</feature>
<dbReference type="STRING" id="35608.A0A2U1MTF5"/>
<proteinExistence type="predicted"/>
<dbReference type="OrthoDB" id="623918at2759"/>
<accession>A0A2U1MTF5</accession>
<dbReference type="PANTHER" id="PTHR31920">
    <property type="entry name" value="B3 DOMAIN-CONTAINING"/>
    <property type="match status" value="1"/>
</dbReference>
<dbReference type="SMART" id="SM01019">
    <property type="entry name" value="B3"/>
    <property type="match status" value="2"/>
</dbReference>
<feature type="compositionally biased region" description="Basic and acidic residues" evidence="6">
    <location>
        <begin position="141"/>
        <end position="166"/>
    </location>
</feature>
<protein>
    <submittedName>
        <fullName evidence="8">DNA-binding pseudobarrel domain-containing protein</fullName>
    </submittedName>
</protein>
<evidence type="ECO:0000256" key="4">
    <source>
        <dbReference type="ARBA" id="ARBA00023163"/>
    </source>
</evidence>
<dbReference type="PANTHER" id="PTHR31920:SF129">
    <property type="entry name" value="B3 DOMAIN-CONTAINING TRANSCRIPTION FACTOR VRN1-LIKE"/>
    <property type="match status" value="1"/>
</dbReference>
<evidence type="ECO:0000256" key="5">
    <source>
        <dbReference type="ARBA" id="ARBA00023242"/>
    </source>
</evidence>
<keyword evidence="2" id="KW-0805">Transcription regulation</keyword>
<dbReference type="InterPro" id="IPR003340">
    <property type="entry name" value="B3_DNA-bd"/>
</dbReference>
<organism evidence="8 9">
    <name type="scientific">Artemisia annua</name>
    <name type="common">Sweet wormwood</name>
    <dbReference type="NCBI Taxonomy" id="35608"/>
    <lineage>
        <taxon>Eukaryota</taxon>
        <taxon>Viridiplantae</taxon>
        <taxon>Streptophyta</taxon>
        <taxon>Embryophyta</taxon>
        <taxon>Tracheophyta</taxon>
        <taxon>Spermatophyta</taxon>
        <taxon>Magnoliopsida</taxon>
        <taxon>eudicotyledons</taxon>
        <taxon>Gunneridae</taxon>
        <taxon>Pentapetalae</taxon>
        <taxon>asterids</taxon>
        <taxon>campanulids</taxon>
        <taxon>Asterales</taxon>
        <taxon>Asteraceae</taxon>
        <taxon>Asteroideae</taxon>
        <taxon>Anthemideae</taxon>
        <taxon>Artemisiinae</taxon>
        <taxon>Artemisia</taxon>
    </lineage>
</organism>
<comment type="subcellular location">
    <subcellularLocation>
        <location evidence="1">Nucleus</location>
    </subcellularLocation>
</comment>
<keyword evidence="3 8" id="KW-0238">DNA-binding</keyword>
<evidence type="ECO:0000256" key="6">
    <source>
        <dbReference type="SAM" id="MobiDB-lite"/>
    </source>
</evidence>
<keyword evidence="9" id="KW-1185">Reference proteome</keyword>
<dbReference type="Pfam" id="PF02362">
    <property type="entry name" value="B3"/>
    <property type="match status" value="1"/>
</dbReference>
<dbReference type="SUPFAM" id="SSF101936">
    <property type="entry name" value="DNA-binding pseudobarrel domain"/>
    <property type="match status" value="2"/>
</dbReference>
<dbReference type="AlphaFoldDB" id="A0A2U1MTF5"/>
<keyword evidence="5" id="KW-0539">Nucleus</keyword>
<dbReference type="EMBL" id="PKPP01004399">
    <property type="protein sequence ID" value="PWA64545.1"/>
    <property type="molecule type" value="Genomic_DNA"/>
</dbReference>
<dbReference type="Gene3D" id="2.40.330.10">
    <property type="entry name" value="DNA-binding pseudobarrel domain"/>
    <property type="match status" value="2"/>
</dbReference>
<dbReference type="InterPro" id="IPR015300">
    <property type="entry name" value="DNA-bd_pseudobarrel_sf"/>
</dbReference>
<comment type="caution">
    <text evidence="8">The sequence shown here is derived from an EMBL/GenBank/DDBJ whole genome shotgun (WGS) entry which is preliminary data.</text>
</comment>
<evidence type="ECO:0000259" key="7">
    <source>
        <dbReference type="PROSITE" id="PS50863"/>
    </source>
</evidence>
<dbReference type="GO" id="GO:0005634">
    <property type="term" value="C:nucleus"/>
    <property type="evidence" value="ECO:0007669"/>
    <property type="project" value="UniProtKB-SubCell"/>
</dbReference>
<dbReference type="CDD" id="cd10017">
    <property type="entry name" value="B3_DNA"/>
    <property type="match status" value="2"/>
</dbReference>
<evidence type="ECO:0000256" key="1">
    <source>
        <dbReference type="ARBA" id="ARBA00004123"/>
    </source>
</evidence>
<dbReference type="GO" id="GO:0003677">
    <property type="term" value="F:DNA binding"/>
    <property type="evidence" value="ECO:0007669"/>
    <property type="project" value="UniProtKB-KW"/>
</dbReference>
<feature type="region of interest" description="Disordered" evidence="6">
    <location>
        <begin position="138"/>
        <end position="169"/>
    </location>
</feature>
<dbReference type="InterPro" id="IPR050655">
    <property type="entry name" value="Plant_B3_domain"/>
</dbReference>